<organism evidence="3 4">
    <name type="scientific">Dermatophagoides farinae</name>
    <name type="common">American house dust mite</name>
    <dbReference type="NCBI Taxonomy" id="6954"/>
    <lineage>
        <taxon>Eukaryota</taxon>
        <taxon>Metazoa</taxon>
        <taxon>Ecdysozoa</taxon>
        <taxon>Arthropoda</taxon>
        <taxon>Chelicerata</taxon>
        <taxon>Arachnida</taxon>
        <taxon>Acari</taxon>
        <taxon>Acariformes</taxon>
        <taxon>Sarcoptiformes</taxon>
        <taxon>Astigmata</taxon>
        <taxon>Psoroptidia</taxon>
        <taxon>Analgoidea</taxon>
        <taxon>Pyroglyphidae</taxon>
        <taxon>Dermatophagoidinae</taxon>
        <taxon>Dermatophagoides</taxon>
    </lineage>
</organism>
<evidence type="ECO:0000313" key="4">
    <source>
        <dbReference type="Proteomes" id="UP000790347"/>
    </source>
</evidence>
<protein>
    <submittedName>
        <fullName evidence="3">Uncharacterized protein</fullName>
    </submittedName>
</protein>
<evidence type="ECO:0000256" key="2">
    <source>
        <dbReference type="SAM" id="Phobius"/>
    </source>
</evidence>
<name>A0A922L9S1_DERFA</name>
<feature type="transmembrane region" description="Helical" evidence="2">
    <location>
        <begin position="231"/>
        <end position="256"/>
    </location>
</feature>
<gene>
    <name evidence="3" type="ORF">DERF_006555</name>
</gene>
<dbReference type="EMBL" id="ASGP02000002">
    <property type="protein sequence ID" value="KAH9523002.1"/>
    <property type="molecule type" value="Genomic_DNA"/>
</dbReference>
<keyword evidence="4" id="KW-1185">Reference proteome</keyword>
<accession>A0A922L9S1</accession>
<reference evidence="3" key="2">
    <citation type="journal article" date="2022" name="Res Sq">
        <title>Comparative Genomics Reveals Insights into the Divergent Evolution of Astigmatic Mites and Household Pest Adaptations.</title>
        <authorList>
            <person name="Xiong Q."/>
            <person name="Wan A.T.-Y."/>
            <person name="Liu X.-Y."/>
            <person name="Fung C.S.-H."/>
            <person name="Xiao X."/>
            <person name="Malainual N."/>
            <person name="Hou J."/>
            <person name="Wang L."/>
            <person name="Wang M."/>
            <person name="Yang K."/>
            <person name="Cui Y."/>
            <person name="Leung E."/>
            <person name="Nong W."/>
            <person name="Shin S.-K."/>
            <person name="Au S."/>
            <person name="Jeong K.Y."/>
            <person name="Chew F.T."/>
            <person name="Hui J."/>
            <person name="Leung T.F."/>
            <person name="Tungtrongchitr A."/>
            <person name="Zhong N."/>
            <person name="Liu Z."/>
            <person name="Tsui S."/>
        </authorList>
    </citation>
    <scope>NUCLEOTIDE SEQUENCE</scope>
    <source>
        <strain evidence="3">Derf</strain>
        <tissue evidence="3">Whole organism</tissue>
    </source>
</reference>
<reference evidence="3" key="1">
    <citation type="submission" date="2013-05" db="EMBL/GenBank/DDBJ databases">
        <authorList>
            <person name="Yim A.K.Y."/>
            <person name="Chan T.F."/>
            <person name="Ji K.M."/>
            <person name="Liu X.Y."/>
            <person name="Zhou J.W."/>
            <person name="Li R.Q."/>
            <person name="Yang K.Y."/>
            <person name="Li J."/>
            <person name="Li M."/>
            <person name="Law P.T.W."/>
            <person name="Wu Y.L."/>
            <person name="Cai Z.L."/>
            <person name="Qin H."/>
            <person name="Bao Y."/>
            <person name="Leung R.K.K."/>
            <person name="Ng P.K.S."/>
            <person name="Zou J."/>
            <person name="Zhong X.J."/>
            <person name="Ran P.X."/>
            <person name="Zhong N.S."/>
            <person name="Liu Z.G."/>
            <person name="Tsui S.K.W."/>
        </authorList>
    </citation>
    <scope>NUCLEOTIDE SEQUENCE</scope>
    <source>
        <strain evidence="3">Derf</strain>
        <tissue evidence="3">Whole organism</tissue>
    </source>
</reference>
<evidence type="ECO:0000313" key="3">
    <source>
        <dbReference type="EMBL" id="KAH9523002.1"/>
    </source>
</evidence>
<keyword evidence="2" id="KW-1133">Transmembrane helix</keyword>
<dbReference type="AlphaFoldDB" id="A0A922L9S1"/>
<dbReference type="Proteomes" id="UP000790347">
    <property type="component" value="Unassembled WGS sequence"/>
</dbReference>
<feature type="region of interest" description="Disordered" evidence="1">
    <location>
        <begin position="140"/>
        <end position="175"/>
    </location>
</feature>
<comment type="caution">
    <text evidence="3">The sequence shown here is derived from an EMBL/GenBank/DDBJ whole genome shotgun (WGS) entry which is preliminary data.</text>
</comment>
<proteinExistence type="predicted"/>
<keyword evidence="2" id="KW-0812">Transmembrane</keyword>
<sequence length="373" mass="44283">MVNHKKFNEDVIQKLKQNCVHTKIPDNKQMNQIISISGIYGENFEHEPSINERNKIRMIAKKIFNDLMSHNEIYRENGSDQRIKLYFDSIIDNINKLITKDFDFERWIEIFLRCSNCPRNLGKMTCYFFSPSEIYISANQESNEKDESQDNQQYDDDDDRTKQQQNPKFSNNDEDQIENYNNMIMIFENFKNEINYQIQKNFEKFSSKFKNDFVENNQIDDEDEKDSYQTFIFGIIIFLANSIPNLIIIILVYHLIKKINGKIEKLIIKFENNNIINESFNPLPSPIIEIDSQNENLSETTKLSNNRKISVISKFLLVLTLKMILKVIERNRKQSKFSYLSSNKQHPNCKQYLKIINNNIDNIQLLETFLLSK</sequence>
<feature type="compositionally biased region" description="Acidic residues" evidence="1">
    <location>
        <begin position="149"/>
        <end position="158"/>
    </location>
</feature>
<keyword evidence="2" id="KW-0472">Membrane</keyword>
<evidence type="ECO:0000256" key="1">
    <source>
        <dbReference type="SAM" id="MobiDB-lite"/>
    </source>
</evidence>